<feature type="region of interest" description="Disordered" evidence="1">
    <location>
        <begin position="1"/>
        <end position="77"/>
    </location>
</feature>
<dbReference type="Proteomes" id="UP000032180">
    <property type="component" value="Chromosome 7"/>
</dbReference>
<accession>A0A0D9X0V3</accession>
<sequence length="77" mass="8139">MASGDAESTLQNLHLNTFGPGSDSTNSKPITPAKSNPQTDGGTRDCPRIKSAKQASRTSCETTQTASVRSSNPRYPK</sequence>
<dbReference type="AlphaFoldDB" id="A0A0D9X0V3"/>
<feature type="compositionally biased region" description="Polar residues" evidence="1">
    <location>
        <begin position="1"/>
        <end position="15"/>
    </location>
</feature>
<reference evidence="3" key="2">
    <citation type="submission" date="2013-12" db="EMBL/GenBank/DDBJ databases">
        <authorList>
            <person name="Yu Y."/>
            <person name="Lee S."/>
            <person name="de Baynast K."/>
            <person name="Wissotski M."/>
            <person name="Liu L."/>
            <person name="Talag J."/>
            <person name="Goicoechea J."/>
            <person name="Angelova A."/>
            <person name="Jetty R."/>
            <person name="Kudrna D."/>
            <person name="Golser W."/>
            <person name="Rivera L."/>
            <person name="Zhang J."/>
            <person name="Wing R."/>
        </authorList>
    </citation>
    <scope>NUCLEOTIDE SEQUENCE</scope>
</reference>
<evidence type="ECO:0000313" key="2">
    <source>
        <dbReference type="EnsemblPlants" id="LPERR07G17490.1"/>
    </source>
</evidence>
<protein>
    <submittedName>
        <fullName evidence="2">Uncharacterized protein</fullName>
    </submittedName>
</protein>
<reference evidence="2 3" key="1">
    <citation type="submission" date="2012-08" db="EMBL/GenBank/DDBJ databases">
        <title>Oryza genome evolution.</title>
        <authorList>
            <person name="Wing R.A."/>
        </authorList>
    </citation>
    <scope>NUCLEOTIDE SEQUENCE</scope>
</reference>
<keyword evidence="3" id="KW-1185">Reference proteome</keyword>
<feature type="compositionally biased region" description="Polar residues" evidence="1">
    <location>
        <begin position="22"/>
        <end position="41"/>
    </location>
</feature>
<evidence type="ECO:0000313" key="3">
    <source>
        <dbReference type="Proteomes" id="UP000032180"/>
    </source>
</evidence>
<proteinExistence type="predicted"/>
<dbReference type="HOGENOM" id="CLU_2641685_0_0_1"/>
<feature type="compositionally biased region" description="Polar residues" evidence="1">
    <location>
        <begin position="53"/>
        <end position="77"/>
    </location>
</feature>
<organism evidence="2 3">
    <name type="scientific">Leersia perrieri</name>
    <dbReference type="NCBI Taxonomy" id="77586"/>
    <lineage>
        <taxon>Eukaryota</taxon>
        <taxon>Viridiplantae</taxon>
        <taxon>Streptophyta</taxon>
        <taxon>Embryophyta</taxon>
        <taxon>Tracheophyta</taxon>
        <taxon>Spermatophyta</taxon>
        <taxon>Magnoliopsida</taxon>
        <taxon>Liliopsida</taxon>
        <taxon>Poales</taxon>
        <taxon>Poaceae</taxon>
        <taxon>BOP clade</taxon>
        <taxon>Oryzoideae</taxon>
        <taxon>Oryzeae</taxon>
        <taxon>Oryzinae</taxon>
        <taxon>Leersia</taxon>
    </lineage>
</organism>
<name>A0A0D9X0V3_9ORYZ</name>
<dbReference type="Gramene" id="LPERR07G17490.1">
    <property type="protein sequence ID" value="LPERR07G17490.1"/>
    <property type="gene ID" value="LPERR07G17490"/>
</dbReference>
<reference evidence="2" key="3">
    <citation type="submission" date="2015-04" db="UniProtKB">
        <authorList>
            <consortium name="EnsemblPlants"/>
        </authorList>
    </citation>
    <scope>IDENTIFICATION</scope>
</reference>
<evidence type="ECO:0000256" key="1">
    <source>
        <dbReference type="SAM" id="MobiDB-lite"/>
    </source>
</evidence>
<dbReference type="EnsemblPlants" id="LPERR07G17490.1">
    <property type="protein sequence ID" value="LPERR07G17490.1"/>
    <property type="gene ID" value="LPERR07G17490"/>
</dbReference>